<gene>
    <name evidence="3" type="ORF">EV383_2122</name>
</gene>
<dbReference type="EMBL" id="SHKL01000001">
    <property type="protein sequence ID" value="RZT85258.1"/>
    <property type="molecule type" value="Genomic_DNA"/>
</dbReference>
<feature type="compositionally biased region" description="Low complexity" evidence="1">
    <location>
        <begin position="30"/>
        <end position="49"/>
    </location>
</feature>
<comment type="caution">
    <text evidence="3">The sequence shown here is derived from an EMBL/GenBank/DDBJ whole genome shotgun (WGS) entry which is preliminary data.</text>
</comment>
<name>A0A4Q7UWA2_PSEST</name>
<evidence type="ECO:0000256" key="2">
    <source>
        <dbReference type="SAM" id="Phobius"/>
    </source>
</evidence>
<accession>A0A4Q7UWA2</accession>
<sequence length="187" mass="19756">MSSRRRSAPARDGRGVARVVTVADEDRAQRPTGSRRTSGTGSTHTGTDGAAQEDLSQPKFSWQGAPGYSPFDPQRFPPHAPMPGAPPYPAALEHERPPISAGRRETFLPRCLVAAGVWAVVAVVLALVTGVGAGWGLRSAAITLPFLLTVGVLFLPARRNRIGVGLLVLVAFPVFWVLYAVAVALLG</sequence>
<feature type="transmembrane region" description="Helical" evidence="2">
    <location>
        <begin position="162"/>
        <end position="186"/>
    </location>
</feature>
<keyword evidence="4" id="KW-1185">Reference proteome</keyword>
<keyword evidence="2" id="KW-1133">Transmembrane helix</keyword>
<evidence type="ECO:0000313" key="4">
    <source>
        <dbReference type="Proteomes" id="UP000291591"/>
    </source>
</evidence>
<dbReference type="Proteomes" id="UP000291591">
    <property type="component" value="Unassembled WGS sequence"/>
</dbReference>
<feature type="transmembrane region" description="Helical" evidence="2">
    <location>
        <begin position="107"/>
        <end position="129"/>
    </location>
</feature>
<feature type="compositionally biased region" description="Pro residues" evidence="1">
    <location>
        <begin position="75"/>
        <end position="89"/>
    </location>
</feature>
<dbReference type="AlphaFoldDB" id="A0A4Q7UWA2"/>
<reference evidence="3 4" key="1">
    <citation type="submission" date="2019-02" db="EMBL/GenBank/DDBJ databases">
        <title>Sequencing the genomes of 1000 actinobacteria strains.</title>
        <authorList>
            <person name="Klenk H.-P."/>
        </authorList>
    </citation>
    <scope>NUCLEOTIDE SEQUENCE [LARGE SCALE GENOMIC DNA]</scope>
    <source>
        <strain evidence="3 4">DSM 45779</strain>
    </source>
</reference>
<feature type="transmembrane region" description="Helical" evidence="2">
    <location>
        <begin position="135"/>
        <end position="155"/>
    </location>
</feature>
<evidence type="ECO:0000313" key="3">
    <source>
        <dbReference type="EMBL" id="RZT85258.1"/>
    </source>
</evidence>
<feature type="region of interest" description="Disordered" evidence="1">
    <location>
        <begin position="1"/>
        <end position="94"/>
    </location>
</feature>
<proteinExistence type="predicted"/>
<protein>
    <submittedName>
        <fullName evidence="3">Uncharacterized protein</fullName>
    </submittedName>
</protein>
<keyword evidence="2" id="KW-0472">Membrane</keyword>
<keyword evidence="2" id="KW-0812">Transmembrane</keyword>
<organism evidence="3 4">
    <name type="scientific">Pseudonocardia sediminis</name>
    <dbReference type="NCBI Taxonomy" id="1397368"/>
    <lineage>
        <taxon>Bacteria</taxon>
        <taxon>Bacillati</taxon>
        <taxon>Actinomycetota</taxon>
        <taxon>Actinomycetes</taxon>
        <taxon>Pseudonocardiales</taxon>
        <taxon>Pseudonocardiaceae</taxon>
        <taxon>Pseudonocardia</taxon>
    </lineage>
</organism>
<evidence type="ECO:0000256" key="1">
    <source>
        <dbReference type="SAM" id="MobiDB-lite"/>
    </source>
</evidence>